<sequence length="205" mass="22182">MQALKYVLGTAAIVALVVALVVGLVWLQPHNTVLPVTVAPEVIVPQTVAPQASVPAKPAAQQPVRQAAINSQQAAVQTVVGVTQTLSLVAVDQLWQRFEDNTALHAALKPGEATVWVWYRDFSADFAQAKVTIGYPQERLFTASEPAVQVPNARLQKVASSSAQGVWQQLDYARGVIGVVEKHRLDYQGELLSSEFSVLYTSEVQ</sequence>
<evidence type="ECO:0000256" key="1">
    <source>
        <dbReference type="SAM" id="Phobius"/>
    </source>
</evidence>
<gene>
    <name evidence="2" type="ORF">SAMN05216214_107168</name>
</gene>
<keyword evidence="3" id="KW-1185">Reference proteome</keyword>
<keyword evidence="1" id="KW-0472">Membrane</keyword>
<keyword evidence="1" id="KW-0812">Transmembrane</keyword>
<dbReference type="Proteomes" id="UP000185766">
    <property type="component" value="Unassembled WGS sequence"/>
</dbReference>
<keyword evidence="1" id="KW-1133">Transmembrane helix</keyword>
<protein>
    <submittedName>
        <fullName evidence="2">Uncharacterized protein</fullName>
    </submittedName>
</protein>
<dbReference type="AlphaFoldDB" id="A0A1H7LZ98"/>
<organism evidence="2 3">
    <name type="scientific">Atopomonas hussainii</name>
    <dbReference type="NCBI Taxonomy" id="1429083"/>
    <lineage>
        <taxon>Bacteria</taxon>
        <taxon>Pseudomonadati</taxon>
        <taxon>Pseudomonadota</taxon>
        <taxon>Gammaproteobacteria</taxon>
        <taxon>Pseudomonadales</taxon>
        <taxon>Pseudomonadaceae</taxon>
        <taxon>Atopomonas</taxon>
    </lineage>
</organism>
<dbReference type="RefSeq" id="WP_074867280.1">
    <property type="nucleotide sequence ID" value="NZ_FOAS01000007.1"/>
</dbReference>
<name>A0A1H7LZ98_9GAMM</name>
<proteinExistence type="predicted"/>
<reference evidence="2 3" key="1">
    <citation type="submission" date="2016-10" db="EMBL/GenBank/DDBJ databases">
        <authorList>
            <person name="de Groot N.N."/>
        </authorList>
    </citation>
    <scope>NUCLEOTIDE SEQUENCE [LARGE SCALE GENOMIC DNA]</scope>
    <source>
        <strain evidence="2 3">JCM 19513</strain>
    </source>
</reference>
<accession>A0A1H7LZ98</accession>
<feature type="transmembrane region" description="Helical" evidence="1">
    <location>
        <begin position="6"/>
        <end position="27"/>
    </location>
</feature>
<dbReference type="STRING" id="1429083.GCA_001885685_01561"/>
<evidence type="ECO:0000313" key="3">
    <source>
        <dbReference type="Proteomes" id="UP000185766"/>
    </source>
</evidence>
<evidence type="ECO:0000313" key="2">
    <source>
        <dbReference type="EMBL" id="SEL04251.1"/>
    </source>
</evidence>
<dbReference type="EMBL" id="FOAS01000007">
    <property type="protein sequence ID" value="SEL04251.1"/>
    <property type="molecule type" value="Genomic_DNA"/>
</dbReference>